<proteinExistence type="predicted"/>
<dbReference type="InParanoid" id="A0A1J7JNI3"/>
<dbReference type="SUPFAM" id="SSF50998">
    <property type="entry name" value="Quinoprotein alcohol dehydrogenase-like"/>
    <property type="match status" value="1"/>
</dbReference>
<protein>
    <submittedName>
        <fullName evidence="2">Quino protein alcohol dehydrogenase-like protein</fullName>
    </submittedName>
</protein>
<dbReference type="SMART" id="SM00564">
    <property type="entry name" value="PQQ"/>
    <property type="match status" value="3"/>
</dbReference>
<dbReference type="InterPro" id="IPR018391">
    <property type="entry name" value="PQQ_b-propeller_rpt"/>
</dbReference>
<organism evidence="2 3">
    <name type="scientific">Coniochaeta ligniaria NRRL 30616</name>
    <dbReference type="NCBI Taxonomy" id="1408157"/>
    <lineage>
        <taxon>Eukaryota</taxon>
        <taxon>Fungi</taxon>
        <taxon>Dikarya</taxon>
        <taxon>Ascomycota</taxon>
        <taxon>Pezizomycotina</taxon>
        <taxon>Sordariomycetes</taxon>
        <taxon>Sordariomycetidae</taxon>
        <taxon>Coniochaetales</taxon>
        <taxon>Coniochaetaceae</taxon>
        <taxon>Coniochaeta</taxon>
    </lineage>
</organism>
<feature type="chain" id="PRO_5013267135" evidence="1">
    <location>
        <begin position="25"/>
        <end position="550"/>
    </location>
</feature>
<reference evidence="2 3" key="1">
    <citation type="submission" date="2016-10" db="EMBL/GenBank/DDBJ databases">
        <title>Draft genome sequence of Coniochaeta ligniaria NRRL30616, a lignocellulolytic fungus for bioabatement of inhibitors in plant biomass hydrolysates.</title>
        <authorList>
            <consortium name="DOE Joint Genome Institute"/>
            <person name="Jimenez D.J."/>
            <person name="Hector R.E."/>
            <person name="Riley R."/>
            <person name="Sun H."/>
            <person name="Grigoriev I.V."/>
            <person name="Van Elsas J.D."/>
            <person name="Nichols N.N."/>
        </authorList>
    </citation>
    <scope>NUCLEOTIDE SEQUENCE [LARGE SCALE GENOMIC DNA]</scope>
    <source>
        <strain evidence="2 3">NRRL 30616</strain>
    </source>
</reference>
<dbReference type="PANTHER" id="PTHR32303:SF10">
    <property type="entry name" value="OUTER MEMBRANE PROTEIN ASSEMBLY FACTOR BAMB"/>
    <property type="match status" value="1"/>
</dbReference>
<dbReference type="OrthoDB" id="416253at2759"/>
<dbReference type="Proteomes" id="UP000182658">
    <property type="component" value="Unassembled WGS sequence"/>
</dbReference>
<dbReference type="GO" id="GO:0016491">
    <property type="term" value="F:oxidoreductase activity"/>
    <property type="evidence" value="ECO:0007669"/>
    <property type="project" value="UniProtKB-KW"/>
</dbReference>
<evidence type="ECO:0000313" key="3">
    <source>
        <dbReference type="Proteomes" id="UP000182658"/>
    </source>
</evidence>
<name>A0A1J7JNI3_9PEZI</name>
<evidence type="ECO:0000256" key="1">
    <source>
        <dbReference type="SAM" id="SignalP"/>
    </source>
</evidence>
<evidence type="ECO:0000313" key="2">
    <source>
        <dbReference type="EMBL" id="OIW29298.1"/>
    </source>
</evidence>
<accession>A0A1J7JNI3</accession>
<keyword evidence="1" id="KW-0732">Signal</keyword>
<dbReference type="AlphaFoldDB" id="A0A1J7JNI3"/>
<feature type="signal peptide" evidence="1">
    <location>
        <begin position="1"/>
        <end position="24"/>
    </location>
</feature>
<keyword evidence="3" id="KW-1185">Reference proteome</keyword>
<gene>
    <name evidence="2" type="ORF">CONLIGDRAFT_414174</name>
</gene>
<dbReference type="Gene3D" id="2.140.10.10">
    <property type="entry name" value="Quinoprotein alcohol dehydrogenase-like superfamily"/>
    <property type="match status" value="1"/>
</dbReference>
<dbReference type="InterPro" id="IPR011047">
    <property type="entry name" value="Quinoprotein_ADH-like_sf"/>
</dbReference>
<sequence>MGFSTVRLLAVLLQSTSIFQTVCADASASDVSSIVPEDPWNGWGANTRNDRFASSNRKISSSTIKSLSVHCQIPVPGGVSANPTIVQGIAYFPTWNGSLFALDYSTCKVKWQINVTQIIVDFKPLALPSDYTFVPASRTSPQLDLANNVIYFGTLTWALMVAADLSTGKVLGLKQINPHPFAINTVSPTLYGGIIYTGASSTEESAITAVAGYKCCSFVGNAVALKFSRQTGKFATIWDVPMLPADDPKQPGAWSGAAIWGSEPSIDAGRRQVFYATGNVYTVPDAYLLCLTNSTTKSSSKCLPDRVWQESVLAIDLYSGKVNWVRHLSALDAWTTACNAPVNTELCPGTPGVDADFGMAPAFVPGGGKGGKDVIVLGQKNGNLYSIRADNGAVQWATAVGPGSTSGGLSWGVAVDGKNVYFTEINAFQAAWTPQPANNTVITNSAYGSASLLTGTIVWETPVPNNMISTTPPTAVGDLILTGRSSLLSFDVTLTGGLVALKRATGDVLFDFPLDTYSQAGISVYDKYIFVGSGYHALVPGSFYVLSTEV</sequence>
<dbReference type="STRING" id="1408157.A0A1J7JNI3"/>
<dbReference type="EMBL" id="KV875098">
    <property type="protein sequence ID" value="OIW29298.1"/>
    <property type="molecule type" value="Genomic_DNA"/>
</dbReference>
<dbReference type="PANTHER" id="PTHR32303">
    <property type="entry name" value="QUINOPROTEIN ALCOHOL DEHYDROGENASE (CYTOCHROME C)"/>
    <property type="match status" value="1"/>
</dbReference>